<dbReference type="SUPFAM" id="SSF56601">
    <property type="entry name" value="beta-lactamase/transpeptidase-like"/>
    <property type="match status" value="1"/>
</dbReference>
<dbReference type="PANTHER" id="PTHR43319:SF3">
    <property type="entry name" value="BETA-LACTAMASE-RELATED DOMAIN-CONTAINING PROTEIN"/>
    <property type="match status" value="1"/>
</dbReference>
<dbReference type="AlphaFoldDB" id="A0A7I7XMQ3"/>
<dbReference type="InterPro" id="IPR001466">
    <property type="entry name" value="Beta-lactam-related"/>
</dbReference>
<evidence type="ECO:0000313" key="3">
    <source>
        <dbReference type="Proteomes" id="UP000466517"/>
    </source>
</evidence>
<dbReference type="Pfam" id="PF00144">
    <property type="entry name" value="Beta-lactamase"/>
    <property type="match status" value="1"/>
</dbReference>
<keyword evidence="3" id="KW-1185">Reference proteome</keyword>
<proteinExistence type="predicted"/>
<dbReference type="InterPro" id="IPR052907">
    <property type="entry name" value="Beta-lactamase/esterase"/>
</dbReference>
<protein>
    <submittedName>
        <fullName evidence="2">Esterase</fullName>
    </submittedName>
</protein>
<evidence type="ECO:0000313" key="2">
    <source>
        <dbReference type="EMBL" id="BBZ30500.1"/>
    </source>
</evidence>
<name>A0A7I7XMQ3_9MYCO</name>
<evidence type="ECO:0000259" key="1">
    <source>
        <dbReference type="Pfam" id="PF00144"/>
    </source>
</evidence>
<dbReference type="EMBL" id="AP022610">
    <property type="protein sequence ID" value="BBZ30500.1"/>
    <property type="molecule type" value="Genomic_DNA"/>
</dbReference>
<dbReference type="PANTHER" id="PTHR43319">
    <property type="entry name" value="BETA-LACTAMASE-RELATED"/>
    <property type="match status" value="1"/>
</dbReference>
<gene>
    <name evidence="2" type="ORF">MMAD_47950</name>
</gene>
<organism evidence="2 3">
    <name type="scientific">Mycolicibacterium madagascariense</name>
    <dbReference type="NCBI Taxonomy" id="212765"/>
    <lineage>
        <taxon>Bacteria</taxon>
        <taxon>Bacillati</taxon>
        <taxon>Actinomycetota</taxon>
        <taxon>Actinomycetes</taxon>
        <taxon>Mycobacteriales</taxon>
        <taxon>Mycobacteriaceae</taxon>
        <taxon>Mycolicibacterium</taxon>
    </lineage>
</organism>
<feature type="domain" description="Beta-lactamase-related" evidence="1">
    <location>
        <begin position="23"/>
        <end position="374"/>
    </location>
</feature>
<dbReference type="Proteomes" id="UP000466517">
    <property type="component" value="Chromosome"/>
</dbReference>
<dbReference type="InterPro" id="IPR012338">
    <property type="entry name" value="Beta-lactam/transpept-like"/>
</dbReference>
<dbReference type="Gene3D" id="3.40.710.10">
    <property type="entry name" value="DD-peptidase/beta-lactamase superfamily"/>
    <property type="match status" value="1"/>
</dbReference>
<sequence>MAAVNAFPGFADEGFGPVADAFADNFRRGTEMGAACAVYHRGRLVVDLHGGIADAVTRRPWTADTVTIGFSVSKGLMALCGYLASERGLLDFDAPVASVWPEFAAQGKGDIVIRDVFAHRAGLLALDADLSLAEVLAWEPVIRAIEAQRPLWSPGTTYAYHALTYGWLTGEILRRATGLMPSALVADYLAGPTGANAWIGLPAEQEHRVARMHAPRSRALRAGYRVFSTVLRRTGRAAAVRAVTMGSAFPFSLIDGCDGDFNTPAVHAAQIPAANAIVDARALAAIYGAAVSSVGAGPLLSGASIADALTVRSAGPGWRGAVNAPGSRFSTGFLINGIPFRPLISDSSFGHDGASGSLGFADADSQTGFGYVNNLIALRDQRANHLTAALRRCLHD</sequence>
<dbReference type="KEGG" id="mmag:MMAD_47950"/>
<accession>A0A7I7XMQ3</accession>
<reference evidence="2 3" key="1">
    <citation type="journal article" date="2019" name="Emerg. Microbes Infect.">
        <title>Comprehensive subspecies identification of 175 nontuberculous mycobacteria species based on 7547 genomic profiles.</title>
        <authorList>
            <person name="Matsumoto Y."/>
            <person name="Kinjo T."/>
            <person name="Motooka D."/>
            <person name="Nabeya D."/>
            <person name="Jung N."/>
            <person name="Uechi K."/>
            <person name="Horii T."/>
            <person name="Iida T."/>
            <person name="Fujita J."/>
            <person name="Nakamura S."/>
        </authorList>
    </citation>
    <scope>NUCLEOTIDE SEQUENCE [LARGE SCALE GENOMIC DNA]</scope>
    <source>
        <strain evidence="2 3">JCM 13574</strain>
    </source>
</reference>